<dbReference type="Proteomes" id="UP000007813">
    <property type="component" value="Unassembled WGS sequence"/>
</dbReference>
<keyword evidence="1" id="KW-0812">Transmembrane</keyword>
<gene>
    <name evidence="2" type="ORF">HSB1_08690</name>
</gene>
<feature type="transmembrane region" description="Helical" evidence="1">
    <location>
        <begin position="12"/>
        <end position="31"/>
    </location>
</feature>
<dbReference type="AlphaFoldDB" id="J3JGP2"/>
<evidence type="ECO:0000313" key="2">
    <source>
        <dbReference type="EMBL" id="EJN60266.1"/>
    </source>
</evidence>
<organism evidence="2 3">
    <name type="scientific">Halogranum salarium B-1</name>
    <dbReference type="NCBI Taxonomy" id="1210908"/>
    <lineage>
        <taxon>Archaea</taxon>
        <taxon>Methanobacteriati</taxon>
        <taxon>Methanobacteriota</taxon>
        <taxon>Stenosarchaea group</taxon>
        <taxon>Halobacteria</taxon>
        <taxon>Halobacteriales</taxon>
        <taxon>Haloferacaceae</taxon>
    </lineage>
</organism>
<evidence type="ECO:0008006" key="4">
    <source>
        <dbReference type="Google" id="ProtNLM"/>
    </source>
</evidence>
<sequence length="144" mass="14694">MRSERASSTTLSYVLSLSITAILISGLLVVGGDVVRDQREQTVQNELQVIGQQLAADLMAADRLAQAASGGTVRIASSLSEGVVGSTYTIDVDGTSGTLELSTTNPDVSVTVGFGTETGVTSTTVAGGNLRIVLVGGSLEVQHV</sequence>
<keyword evidence="1" id="KW-1133">Transmembrane helix</keyword>
<dbReference type="eggNOG" id="arCOG03926">
    <property type="taxonomic scope" value="Archaea"/>
</dbReference>
<reference evidence="2 3" key="1">
    <citation type="journal article" date="2012" name="J. Bacteriol.">
        <title>Draft Genome Sequence of the Extremely Halophilic Archaeon Halogranum salarium B-1T.</title>
        <authorList>
            <person name="Kim K.K."/>
            <person name="Lee K.C."/>
            <person name="Lee J.S."/>
        </authorList>
    </citation>
    <scope>NUCLEOTIDE SEQUENCE [LARGE SCALE GENOMIC DNA]</scope>
    <source>
        <strain evidence="2 3">B-1</strain>
    </source>
</reference>
<dbReference type="Pfam" id="PF23928">
    <property type="entry name" value="DUF7266"/>
    <property type="match status" value="1"/>
</dbReference>
<keyword evidence="1" id="KW-0472">Membrane</keyword>
<dbReference type="RefSeq" id="WP_009365983.1">
    <property type="nucleotide sequence ID" value="NZ_ALJD01000003.1"/>
</dbReference>
<evidence type="ECO:0000313" key="3">
    <source>
        <dbReference type="Proteomes" id="UP000007813"/>
    </source>
</evidence>
<protein>
    <recommendedName>
        <fullName evidence="4">Flagellin</fullName>
    </recommendedName>
</protein>
<dbReference type="EMBL" id="ALJD01000003">
    <property type="protein sequence ID" value="EJN60266.1"/>
    <property type="molecule type" value="Genomic_DNA"/>
</dbReference>
<comment type="caution">
    <text evidence="2">The sequence shown here is derived from an EMBL/GenBank/DDBJ whole genome shotgun (WGS) entry which is preliminary data.</text>
</comment>
<proteinExistence type="predicted"/>
<name>J3JGP2_9EURY</name>
<accession>J3JGP2</accession>
<dbReference type="InterPro" id="IPR055690">
    <property type="entry name" value="DUF7266"/>
</dbReference>
<evidence type="ECO:0000256" key="1">
    <source>
        <dbReference type="SAM" id="Phobius"/>
    </source>
</evidence>